<accession>A0A2D0N885</accession>
<feature type="signal peptide" evidence="2">
    <location>
        <begin position="1"/>
        <end position="23"/>
    </location>
</feature>
<dbReference type="AlphaFoldDB" id="A0A2D0N885"/>
<sequence length="276" mass="30519">MKKLLLPFAAFLFLFASCSPKMGEESSSETDMSSNEPASTVEPEGSMNDNWVAKSQAGVDFIATGNEPFWSVEIDFEKMMTFNTMEEPNKMSTPVPNPVRPQDVNAISYRANTEKGNLYVTIFKEKCMDSMSGLESPYKVTVSMKPGDSDEYEEFTGCGRYLGNYRLNDIWALTEMDGESVAPGDFPNGVPTLDLQLKQGKVFGHSGCNRMNGKITMGDDSVTFGPLTSTKMACPAMQFETRYLAALSGNTLTYELDGLKLHLQGKEHTLTFKKVD</sequence>
<dbReference type="PROSITE" id="PS51257">
    <property type="entry name" value="PROKAR_LIPOPROTEIN"/>
    <property type="match status" value="1"/>
</dbReference>
<dbReference type="PANTHER" id="PTHR35535">
    <property type="entry name" value="HEAT SHOCK PROTEIN HSLJ"/>
    <property type="match status" value="1"/>
</dbReference>
<dbReference type="Proteomes" id="UP000223913">
    <property type="component" value="Unassembled WGS sequence"/>
</dbReference>
<evidence type="ECO:0000259" key="3">
    <source>
        <dbReference type="Pfam" id="PF03724"/>
    </source>
</evidence>
<dbReference type="PANTHER" id="PTHR35535:SF1">
    <property type="entry name" value="HEAT SHOCK PROTEIN HSLJ"/>
    <property type="match status" value="1"/>
</dbReference>
<proteinExistence type="predicted"/>
<feature type="compositionally biased region" description="Polar residues" evidence="1">
    <location>
        <begin position="29"/>
        <end position="38"/>
    </location>
</feature>
<dbReference type="OrthoDB" id="5348860at2"/>
<dbReference type="Pfam" id="PF03724">
    <property type="entry name" value="META"/>
    <property type="match status" value="1"/>
</dbReference>
<reference evidence="4 5" key="1">
    <citation type="submission" date="2017-10" db="EMBL/GenBank/DDBJ databases">
        <title>The draft genome sequence of Lewinella nigricans NBRC 102662.</title>
        <authorList>
            <person name="Wang K."/>
        </authorList>
    </citation>
    <scope>NUCLEOTIDE SEQUENCE [LARGE SCALE GENOMIC DNA]</scope>
    <source>
        <strain evidence="4 5">NBRC 102662</strain>
    </source>
</reference>
<protein>
    <recommendedName>
        <fullName evidence="3">DUF306 domain-containing protein</fullName>
    </recommendedName>
</protein>
<keyword evidence="2" id="KW-0732">Signal</keyword>
<comment type="caution">
    <text evidence="4">The sequence shown here is derived from an EMBL/GenBank/DDBJ whole genome shotgun (WGS) entry which is preliminary data.</text>
</comment>
<dbReference type="InterPro" id="IPR005184">
    <property type="entry name" value="DUF306_Meta_HslJ"/>
</dbReference>
<dbReference type="InterPro" id="IPR053147">
    <property type="entry name" value="Hsp_HslJ-like"/>
</dbReference>
<feature type="chain" id="PRO_5012609850" description="DUF306 domain-containing protein" evidence="2">
    <location>
        <begin position="24"/>
        <end position="276"/>
    </location>
</feature>
<feature type="region of interest" description="Disordered" evidence="1">
    <location>
        <begin position="24"/>
        <end position="47"/>
    </location>
</feature>
<dbReference type="Gene3D" id="2.40.128.270">
    <property type="match status" value="1"/>
</dbReference>
<dbReference type="InterPro" id="IPR038670">
    <property type="entry name" value="HslJ-like_sf"/>
</dbReference>
<keyword evidence="5" id="KW-1185">Reference proteome</keyword>
<evidence type="ECO:0000313" key="5">
    <source>
        <dbReference type="Proteomes" id="UP000223913"/>
    </source>
</evidence>
<evidence type="ECO:0000256" key="2">
    <source>
        <dbReference type="SAM" id="SignalP"/>
    </source>
</evidence>
<dbReference type="EMBL" id="PDUD01000028">
    <property type="protein sequence ID" value="PHN03963.1"/>
    <property type="molecule type" value="Genomic_DNA"/>
</dbReference>
<evidence type="ECO:0000256" key="1">
    <source>
        <dbReference type="SAM" id="MobiDB-lite"/>
    </source>
</evidence>
<name>A0A2D0N885_FLAN2</name>
<evidence type="ECO:0000313" key="4">
    <source>
        <dbReference type="EMBL" id="PHN03963.1"/>
    </source>
</evidence>
<feature type="domain" description="DUF306" evidence="3">
    <location>
        <begin position="169"/>
        <end position="272"/>
    </location>
</feature>
<organism evidence="4 5">
    <name type="scientific">Flavilitoribacter nigricans (strain ATCC 23147 / DSM 23189 / NBRC 102662 / NCIMB 1420 / SS-2)</name>
    <name type="common">Lewinella nigricans</name>
    <dbReference type="NCBI Taxonomy" id="1122177"/>
    <lineage>
        <taxon>Bacteria</taxon>
        <taxon>Pseudomonadati</taxon>
        <taxon>Bacteroidota</taxon>
        <taxon>Saprospiria</taxon>
        <taxon>Saprospirales</taxon>
        <taxon>Lewinellaceae</taxon>
        <taxon>Flavilitoribacter</taxon>
    </lineage>
</organism>
<dbReference type="RefSeq" id="WP_099152676.1">
    <property type="nucleotide sequence ID" value="NZ_PDUD01000028.1"/>
</dbReference>
<gene>
    <name evidence="4" type="ORF">CRP01_24130</name>
</gene>